<evidence type="ECO:0000256" key="1">
    <source>
        <dbReference type="SAM" id="MobiDB-lite"/>
    </source>
</evidence>
<feature type="region of interest" description="Disordered" evidence="1">
    <location>
        <begin position="100"/>
        <end position="125"/>
    </location>
</feature>
<name>A0A8D8QG61_9HEMI</name>
<proteinExistence type="predicted"/>
<protein>
    <submittedName>
        <fullName evidence="2">Uncharacterized protein</fullName>
    </submittedName>
</protein>
<reference evidence="2" key="1">
    <citation type="submission" date="2021-05" db="EMBL/GenBank/DDBJ databases">
        <authorList>
            <person name="Alioto T."/>
            <person name="Alioto T."/>
            <person name="Gomez Garrido J."/>
        </authorList>
    </citation>
    <scope>NUCLEOTIDE SEQUENCE</scope>
</reference>
<dbReference type="EMBL" id="HBUF01076403">
    <property type="protein sequence ID" value="CAG6631256.1"/>
    <property type="molecule type" value="Transcribed_RNA"/>
</dbReference>
<dbReference type="EMBL" id="HBUF01076402">
    <property type="protein sequence ID" value="CAG6631254.1"/>
    <property type="molecule type" value="Transcribed_RNA"/>
</dbReference>
<organism evidence="2">
    <name type="scientific">Cacopsylla melanoneura</name>
    <dbReference type="NCBI Taxonomy" id="428564"/>
    <lineage>
        <taxon>Eukaryota</taxon>
        <taxon>Metazoa</taxon>
        <taxon>Ecdysozoa</taxon>
        <taxon>Arthropoda</taxon>
        <taxon>Hexapoda</taxon>
        <taxon>Insecta</taxon>
        <taxon>Pterygota</taxon>
        <taxon>Neoptera</taxon>
        <taxon>Paraneoptera</taxon>
        <taxon>Hemiptera</taxon>
        <taxon>Sternorrhyncha</taxon>
        <taxon>Psylloidea</taxon>
        <taxon>Psyllidae</taxon>
        <taxon>Psyllinae</taxon>
        <taxon>Cacopsylla</taxon>
    </lineage>
</organism>
<dbReference type="AlphaFoldDB" id="A0A8D8QG61"/>
<sequence length="125" mass="13651">MLFETVESETDHAGGAHVYGGLRNGPGPIRVVLISHLLGGDRPRLICSQCYQPVSRGAVRRSDVENQESGARPGGTLSPARAWFCPGRLSNGYRHALFRRQRTDSRSGGFQPDPVHVCVHSDETN</sequence>
<dbReference type="EMBL" id="HBUF01192333">
    <property type="protein sequence ID" value="CAG6658782.1"/>
    <property type="molecule type" value="Transcribed_RNA"/>
</dbReference>
<dbReference type="EMBL" id="HBUF01192332">
    <property type="protein sequence ID" value="CAG6658778.1"/>
    <property type="molecule type" value="Transcribed_RNA"/>
</dbReference>
<dbReference type="EMBL" id="HBUF01076404">
    <property type="protein sequence ID" value="CAG6631258.1"/>
    <property type="molecule type" value="Transcribed_RNA"/>
</dbReference>
<dbReference type="EMBL" id="HBUF01192331">
    <property type="protein sequence ID" value="CAG6658774.1"/>
    <property type="molecule type" value="Transcribed_RNA"/>
</dbReference>
<evidence type="ECO:0000313" key="2">
    <source>
        <dbReference type="EMBL" id="CAG6631254.1"/>
    </source>
</evidence>
<feature type="region of interest" description="Disordered" evidence="1">
    <location>
        <begin position="58"/>
        <end position="77"/>
    </location>
</feature>
<accession>A0A8D8QG61</accession>